<feature type="domain" description="Elongation factor G-binding protein C-terminal treble-clef zinc-finger" evidence="1">
    <location>
        <begin position="5"/>
        <end position="103"/>
    </location>
</feature>
<dbReference type="InterPro" id="IPR032330">
    <property type="entry name" value="EF-G-binding_C"/>
</dbReference>
<reference evidence="2 3" key="1">
    <citation type="submission" date="2018-07" db="EMBL/GenBank/DDBJ databases">
        <title>Genomic Encyclopedia of Type Strains, Phase IV (KMG-IV): sequencing the most valuable type-strain genomes for metagenomic binning, comparative biology and taxonomic classification.</title>
        <authorList>
            <person name="Goeker M."/>
        </authorList>
    </citation>
    <scope>NUCLEOTIDE SEQUENCE [LARGE SCALE GENOMIC DNA]</scope>
    <source>
        <strain evidence="2 3">DSM 27696</strain>
    </source>
</reference>
<accession>A0A368XBF9</accession>
<dbReference type="Pfam" id="PF16571">
    <property type="entry name" value="FBP_C"/>
    <property type="match status" value="1"/>
</dbReference>
<keyword evidence="2" id="KW-0479">Metal-binding</keyword>
<evidence type="ECO:0000259" key="1">
    <source>
        <dbReference type="Pfam" id="PF16571"/>
    </source>
</evidence>
<evidence type="ECO:0000313" key="3">
    <source>
        <dbReference type="Proteomes" id="UP000252585"/>
    </source>
</evidence>
<dbReference type="Proteomes" id="UP000252585">
    <property type="component" value="Unassembled WGS sequence"/>
</dbReference>
<name>A0A368XBF9_9BACI</name>
<dbReference type="EMBL" id="QPJJ01000018">
    <property type="protein sequence ID" value="RCW63354.1"/>
    <property type="molecule type" value="Genomic_DNA"/>
</dbReference>
<dbReference type="AlphaFoldDB" id="A0A368XBF9"/>
<protein>
    <submittedName>
        <fullName evidence="2">Treble-clef zinc-finger protein</fullName>
    </submittedName>
</protein>
<sequence length="114" mass="13003">MYSPKAKKLKIPPLDTLDFRDISYLGWYDIRSAKKVLVVEYNGKLKGIQGSFDNSIKGICSLCNGYEDVGLFMARTKTGKATYKNKGNFICRDSNKCNENLITLEKLNKFVENY</sequence>
<evidence type="ECO:0000313" key="2">
    <source>
        <dbReference type="EMBL" id="RCW63354.1"/>
    </source>
</evidence>
<keyword evidence="2" id="KW-0863">Zinc-finger</keyword>
<comment type="caution">
    <text evidence="2">The sequence shown here is derived from an EMBL/GenBank/DDBJ whole genome shotgun (WGS) entry which is preliminary data.</text>
</comment>
<dbReference type="RefSeq" id="WP_245937498.1">
    <property type="nucleotide sequence ID" value="NZ_QPJJ01000018.1"/>
</dbReference>
<keyword evidence="2" id="KW-0862">Zinc</keyword>
<dbReference type="GO" id="GO:0008270">
    <property type="term" value="F:zinc ion binding"/>
    <property type="evidence" value="ECO:0007669"/>
    <property type="project" value="UniProtKB-KW"/>
</dbReference>
<gene>
    <name evidence="2" type="ORF">DFR57_11821</name>
</gene>
<organism evidence="2 3">
    <name type="scientific">Saliterribacillus persicus</name>
    <dbReference type="NCBI Taxonomy" id="930114"/>
    <lineage>
        <taxon>Bacteria</taxon>
        <taxon>Bacillati</taxon>
        <taxon>Bacillota</taxon>
        <taxon>Bacilli</taxon>
        <taxon>Bacillales</taxon>
        <taxon>Bacillaceae</taxon>
        <taxon>Saliterribacillus</taxon>
    </lineage>
</organism>
<proteinExistence type="predicted"/>
<keyword evidence="3" id="KW-1185">Reference proteome</keyword>